<evidence type="ECO:0000313" key="2">
    <source>
        <dbReference type="EMBL" id="PJA61851.1"/>
    </source>
</evidence>
<accession>A0A2M7YFV4</accession>
<proteinExistence type="predicted"/>
<comment type="caution">
    <text evidence="2">The sequence shown here is derived from an EMBL/GenBank/DDBJ whole genome shotgun (WGS) entry which is preliminary data.</text>
</comment>
<sequence>MAIGRMKKITLIGPENEGKRVARFLQEEALLEITHFREESTLKELSPKEIVSDEKLEERTKRLHWLKEILFSLEKKSPGKIRLSAAELLSIVKNFDLDSFYEKVRALNEGIKKRESLKRRLRELQKELLPLEKVSLPLYQLLSTAFTKIGIYKIPSVQFNGLLREMEKVSPYYRDFEAPIFLTF</sequence>
<keyword evidence="1" id="KW-0175">Coiled coil</keyword>
<feature type="coiled-coil region" evidence="1">
    <location>
        <begin position="107"/>
        <end position="134"/>
    </location>
</feature>
<evidence type="ECO:0000313" key="3">
    <source>
        <dbReference type="Proteomes" id="UP000229213"/>
    </source>
</evidence>
<protein>
    <submittedName>
        <fullName evidence="2">Uncharacterized protein</fullName>
    </submittedName>
</protein>
<evidence type="ECO:0000256" key="1">
    <source>
        <dbReference type="SAM" id="Coils"/>
    </source>
</evidence>
<gene>
    <name evidence="2" type="ORF">CO162_04160</name>
</gene>
<dbReference type="Proteomes" id="UP000229213">
    <property type="component" value="Unassembled WGS sequence"/>
</dbReference>
<name>A0A2M7YFV4_9BACT</name>
<dbReference type="EMBL" id="PFWI01000143">
    <property type="protein sequence ID" value="PJA61851.1"/>
    <property type="molecule type" value="Genomic_DNA"/>
</dbReference>
<dbReference type="AlphaFoldDB" id="A0A2M7YFV4"/>
<organism evidence="2 3">
    <name type="scientific">bacterium (Candidatus Ratteibacteria) CG_4_9_14_3_um_filter_41_21</name>
    <dbReference type="NCBI Taxonomy" id="2014289"/>
    <lineage>
        <taxon>Bacteria</taxon>
        <taxon>Candidatus Ratteibacteria</taxon>
    </lineage>
</organism>
<reference evidence="3" key="1">
    <citation type="submission" date="2017-09" db="EMBL/GenBank/DDBJ databases">
        <title>Depth-based differentiation of microbial function through sediment-hosted aquifers and enrichment of novel symbionts in the deep terrestrial subsurface.</title>
        <authorList>
            <person name="Probst A.J."/>
            <person name="Ladd B."/>
            <person name="Jarett J.K."/>
            <person name="Geller-Mcgrath D.E."/>
            <person name="Sieber C.M.K."/>
            <person name="Emerson J.B."/>
            <person name="Anantharaman K."/>
            <person name="Thomas B.C."/>
            <person name="Malmstrom R."/>
            <person name="Stieglmeier M."/>
            <person name="Klingl A."/>
            <person name="Woyke T."/>
            <person name="Ryan C.M."/>
            <person name="Banfield J.F."/>
        </authorList>
    </citation>
    <scope>NUCLEOTIDE SEQUENCE [LARGE SCALE GENOMIC DNA]</scope>
</reference>